<dbReference type="PANTHER" id="PTHR47864:SF2">
    <property type="entry name" value="MYB_SANT-LIKE DNA-BINDING DOMAIN PROTEIN"/>
    <property type="match status" value="1"/>
</dbReference>
<feature type="region of interest" description="Disordered" evidence="1">
    <location>
        <begin position="202"/>
        <end position="237"/>
    </location>
</feature>
<dbReference type="EMBL" id="JAUIZM010000004">
    <property type="protein sequence ID" value="KAK1387047.1"/>
    <property type="molecule type" value="Genomic_DNA"/>
</dbReference>
<dbReference type="AlphaFoldDB" id="A0AAD8MW40"/>
<reference evidence="4" key="2">
    <citation type="submission" date="2023-05" db="EMBL/GenBank/DDBJ databases">
        <authorList>
            <person name="Schelkunov M.I."/>
        </authorList>
    </citation>
    <scope>NUCLEOTIDE SEQUENCE</scope>
    <source>
        <strain evidence="4">Hsosn_3</strain>
        <tissue evidence="4">Leaf</tissue>
    </source>
</reference>
<feature type="domain" description="At2g29880-like C-terminal" evidence="3">
    <location>
        <begin position="264"/>
        <end position="309"/>
    </location>
</feature>
<protein>
    <submittedName>
        <fullName evidence="4">Copper amine oxidase family protein</fullName>
    </submittedName>
</protein>
<name>A0AAD8MW40_9APIA</name>
<feature type="domain" description="Myb/SANT-like" evidence="2">
    <location>
        <begin position="20"/>
        <end position="117"/>
    </location>
</feature>
<comment type="caution">
    <text evidence="4">The sequence shown here is derived from an EMBL/GenBank/DDBJ whole genome shotgun (WGS) entry which is preliminary data.</text>
</comment>
<dbReference type="InterPro" id="IPR024752">
    <property type="entry name" value="Myb/SANT-like_dom"/>
</dbReference>
<dbReference type="PANTHER" id="PTHR47864">
    <property type="entry name" value="TRANSMEMBRANE PROTEIN"/>
    <property type="match status" value="1"/>
</dbReference>
<organism evidence="4 5">
    <name type="scientific">Heracleum sosnowskyi</name>
    <dbReference type="NCBI Taxonomy" id="360622"/>
    <lineage>
        <taxon>Eukaryota</taxon>
        <taxon>Viridiplantae</taxon>
        <taxon>Streptophyta</taxon>
        <taxon>Embryophyta</taxon>
        <taxon>Tracheophyta</taxon>
        <taxon>Spermatophyta</taxon>
        <taxon>Magnoliopsida</taxon>
        <taxon>eudicotyledons</taxon>
        <taxon>Gunneridae</taxon>
        <taxon>Pentapetalae</taxon>
        <taxon>asterids</taxon>
        <taxon>campanulids</taxon>
        <taxon>Apiales</taxon>
        <taxon>Apiaceae</taxon>
        <taxon>Apioideae</taxon>
        <taxon>apioid superclade</taxon>
        <taxon>Tordylieae</taxon>
        <taxon>Tordyliinae</taxon>
        <taxon>Heracleum</taxon>
    </lineage>
</organism>
<proteinExistence type="predicted"/>
<evidence type="ECO:0000259" key="2">
    <source>
        <dbReference type="Pfam" id="PF12776"/>
    </source>
</evidence>
<gene>
    <name evidence="4" type="ORF">POM88_015225</name>
</gene>
<accession>A0AAD8MW40</accession>
<dbReference type="Pfam" id="PF24769">
    <property type="entry name" value="At2g29880_C"/>
    <property type="match status" value="1"/>
</dbReference>
<dbReference type="Pfam" id="PF12776">
    <property type="entry name" value="Myb_DNA-bind_3"/>
    <property type="match status" value="1"/>
</dbReference>
<dbReference type="InterPro" id="IPR056253">
    <property type="entry name" value="At2g29880-like_C"/>
</dbReference>
<sequence length="313" mass="35842">MGDACQENDNSKGKAAAYKTWTIDESNELLNLMVDAAKRGWRDSNGLFTKVTVEKKILPVLNEKLGCQKTHPQYLSRLKWFKTRYNNYSKLMLFNSGFGWDPVTKKFTAPNEVWEEYFKVHHSHKSYRTDTFGDYDDLRIAVGNGTAIGKNAIGLGDDTDARTYDDEASKKHQPLDDLVYDNNTETYTHDTLEDFQDPLAQPSESINLDAPPPPAPKKRNRSEFERNSSSSANASQPDAIMQISHSVEKMVEAVKSFNNDDCSCWDLIKDLPDLDQLARFKALKLLNTRAKKMEFVKMTPEERYAWIIFELDM</sequence>
<dbReference type="Proteomes" id="UP001237642">
    <property type="component" value="Unassembled WGS sequence"/>
</dbReference>
<evidence type="ECO:0000313" key="4">
    <source>
        <dbReference type="EMBL" id="KAK1387047.1"/>
    </source>
</evidence>
<evidence type="ECO:0000259" key="3">
    <source>
        <dbReference type="Pfam" id="PF24769"/>
    </source>
</evidence>
<dbReference type="InterPro" id="IPR055314">
    <property type="entry name" value="At2g29880-like"/>
</dbReference>
<keyword evidence="5" id="KW-1185">Reference proteome</keyword>
<evidence type="ECO:0000313" key="5">
    <source>
        <dbReference type="Proteomes" id="UP001237642"/>
    </source>
</evidence>
<evidence type="ECO:0000256" key="1">
    <source>
        <dbReference type="SAM" id="MobiDB-lite"/>
    </source>
</evidence>
<reference evidence="4" key="1">
    <citation type="submission" date="2023-02" db="EMBL/GenBank/DDBJ databases">
        <title>Genome of toxic invasive species Heracleum sosnowskyi carries increased number of genes despite the absence of recent whole-genome duplications.</title>
        <authorList>
            <person name="Schelkunov M."/>
            <person name="Shtratnikova V."/>
            <person name="Makarenko M."/>
            <person name="Klepikova A."/>
            <person name="Omelchenko D."/>
            <person name="Novikova G."/>
            <person name="Obukhova E."/>
            <person name="Bogdanov V."/>
            <person name="Penin A."/>
            <person name="Logacheva M."/>
        </authorList>
    </citation>
    <scope>NUCLEOTIDE SEQUENCE</scope>
    <source>
        <strain evidence="4">Hsosn_3</strain>
        <tissue evidence="4">Leaf</tissue>
    </source>
</reference>